<evidence type="ECO:0000256" key="8">
    <source>
        <dbReference type="ARBA" id="ARBA00023136"/>
    </source>
</evidence>
<dbReference type="InterPro" id="IPR036869">
    <property type="entry name" value="J_dom_sf"/>
</dbReference>
<sequence length="128" mass="14321">MKPLIELIIGGVQIVARAFTRAVQEEFKASQQAAQRAGGGRQGARRVANDSITGMTLQEAKQILNVNNPNDLETIEKNYKHLFEVNDKAKGGSLYLQSKVYRAKERIDMELQKSSESESNEQKEDPKT</sequence>
<dbReference type="AlphaFoldDB" id="A0A8B8DDI2"/>
<name>A0A8B8DDI2_CRAVI</name>
<dbReference type="GO" id="GO:0005744">
    <property type="term" value="C:TIM23 mitochondrial import inner membrane translocase complex"/>
    <property type="evidence" value="ECO:0007669"/>
    <property type="project" value="InterPro"/>
</dbReference>
<dbReference type="RefSeq" id="XP_022325599.1">
    <property type="nucleotide sequence ID" value="XM_022469891.1"/>
</dbReference>
<evidence type="ECO:0000256" key="6">
    <source>
        <dbReference type="ARBA" id="ARBA00023010"/>
    </source>
</evidence>
<keyword evidence="10" id="KW-1185">Reference proteome</keyword>
<dbReference type="GO" id="GO:0030150">
    <property type="term" value="P:protein import into mitochondrial matrix"/>
    <property type="evidence" value="ECO:0007669"/>
    <property type="project" value="InterPro"/>
</dbReference>
<gene>
    <name evidence="11" type="primary">LOC111125772</name>
    <name evidence="12" type="synonym">LOC111125996</name>
</gene>
<protein>
    <submittedName>
        <fullName evidence="11 12">Mitochondrial import inner membrane translocase subunit Tim16-like</fullName>
    </submittedName>
</protein>
<feature type="region of interest" description="Disordered" evidence="9">
    <location>
        <begin position="107"/>
        <end position="128"/>
    </location>
</feature>
<keyword evidence="3" id="KW-0813">Transport</keyword>
<dbReference type="PANTHER" id="PTHR12388:SF0">
    <property type="entry name" value="MITOCHONDRIAL IMPORT INNER MEMBRANE TRANSLOCASE SUBUNIT TIM16"/>
    <property type="match status" value="1"/>
</dbReference>
<dbReference type="Gene3D" id="1.10.287.110">
    <property type="entry name" value="DnaJ domain"/>
    <property type="match status" value="1"/>
</dbReference>
<dbReference type="Proteomes" id="UP000694844">
    <property type="component" value="Chromosome 3"/>
</dbReference>
<evidence type="ECO:0000256" key="5">
    <source>
        <dbReference type="ARBA" id="ARBA00022927"/>
    </source>
</evidence>
<dbReference type="RefSeq" id="XP_022326044.1">
    <property type="nucleotide sequence ID" value="XM_022470336.1"/>
</dbReference>
<dbReference type="KEGG" id="cvn:111125772"/>
<evidence type="ECO:0000256" key="4">
    <source>
        <dbReference type="ARBA" id="ARBA00022792"/>
    </source>
</evidence>
<keyword evidence="6" id="KW-0811">Translocation</keyword>
<evidence type="ECO:0000256" key="1">
    <source>
        <dbReference type="ARBA" id="ARBA00004637"/>
    </source>
</evidence>
<dbReference type="InterPro" id="IPR005341">
    <property type="entry name" value="Tim16"/>
</dbReference>
<keyword evidence="7" id="KW-0496">Mitochondrion</keyword>
<evidence type="ECO:0000313" key="10">
    <source>
        <dbReference type="Proteomes" id="UP000694844"/>
    </source>
</evidence>
<keyword evidence="8" id="KW-0472">Membrane</keyword>
<accession>A0A8B8DDI2</accession>
<keyword evidence="4" id="KW-0999">Mitochondrion inner membrane</keyword>
<dbReference type="Pfam" id="PF03656">
    <property type="entry name" value="Pam16"/>
    <property type="match status" value="1"/>
</dbReference>
<dbReference type="PANTHER" id="PTHR12388">
    <property type="entry name" value="MITOCHONDRIA ASSOCIATED GRANULOCYTE MACROPHAGE CSF SIGNALING MOLECULE"/>
    <property type="match status" value="1"/>
</dbReference>
<evidence type="ECO:0000256" key="9">
    <source>
        <dbReference type="SAM" id="MobiDB-lite"/>
    </source>
</evidence>
<evidence type="ECO:0000313" key="12">
    <source>
        <dbReference type="RefSeq" id="XP_022326044.1"/>
    </source>
</evidence>
<reference evidence="11 12" key="1">
    <citation type="submission" date="2025-04" db="UniProtKB">
        <authorList>
            <consortium name="RefSeq"/>
        </authorList>
    </citation>
    <scope>IDENTIFICATION</scope>
    <source>
        <tissue evidence="11 12">Whole sample</tissue>
    </source>
</reference>
<evidence type="ECO:0000256" key="2">
    <source>
        <dbReference type="ARBA" id="ARBA00008817"/>
    </source>
</evidence>
<comment type="similarity">
    <text evidence="2">Belongs to the TIM16/PAM16 family.</text>
</comment>
<evidence type="ECO:0000256" key="3">
    <source>
        <dbReference type="ARBA" id="ARBA00022448"/>
    </source>
</evidence>
<comment type="subcellular location">
    <subcellularLocation>
        <location evidence="1">Mitochondrion inner membrane</location>
        <topology evidence="1">Peripheral membrane protein</topology>
    </subcellularLocation>
</comment>
<keyword evidence="5" id="KW-0653">Protein transport</keyword>
<organism evidence="10 11">
    <name type="scientific">Crassostrea virginica</name>
    <name type="common">Eastern oyster</name>
    <dbReference type="NCBI Taxonomy" id="6565"/>
    <lineage>
        <taxon>Eukaryota</taxon>
        <taxon>Metazoa</taxon>
        <taxon>Spiralia</taxon>
        <taxon>Lophotrochozoa</taxon>
        <taxon>Mollusca</taxon>
        <taxon>Bivalvia</taxon>
        <taxon>Autobranchia</taxon>
        <taxon>Pteriomorphia</taxon>
        <taxon>Ostreida</taxon>
        <taxon>Ostreoidea</taxon>
        <taxon>Ostreidae</taxon>
        <taxon>Crassostrea</taxon>
    </lineage>
</organism>
<evidence type="ECO:0000256" key="7">
    <source>
        <dbReference type="ARBA" id="ARBA00023128"/>
    </source>
</evidence>
<proteinExistence type="inferred from homology"/>
<evidence type="ECO:0000313" key="11">
    <source>
        <dbReference type="RefSeq" id="XP_022325599.1"/>
    </source>
</evidence>
<dbReference type="OrthoDB" id="10262892at2759"/>
<dbReference type="GeneID" id="111125772"/>
<dbReference type="KEGG" id="cvn:111125996"/>
<dbReference type="FunFam" id="1.10.287.110:FF:000006">
    <property type="entry name" value="Import inner membrane translocase subunit TIM16"/>
    <property type="match status" value="1"/>
</dbReference>